<evidence type="ECO:0000256" key="2">
    <source>
        <dbReference type="ARBA" id="ARBA00004496"/>
    </source>
</evidence>
<evidence type="ECO:0000256" key="21">
    <source>
        <dbReference type="ARBA" id="ARBA00047969"/>
    </source>
</evidence>
<feature type="domain" description="Thioesterase" evidence="25">
    <location>
        <begin position="83"/>
        <end position="150"/>
    </location>
</feature>
<dbReference type="EC" id="3.1.2.2" evidence="16"/>
<keyword evidence="11" id="KW-0472">Membrane</keyword>
<comment type="catalytic activity">
    <reaction evidence="23">
        <text>tetradecanoyl-CoA + H2O = tetradecanoate + CoA + H(+)</text>
        <dbReference type="Rhea" id="RHEA:40119"/>
        <dbReference type="ChEBI" id="CHEBI:15377"/>
        <dbReference type="ChEBI" id="CHEBI:15378"/>
        <dbReference type="ChEBI" id="CHEBI:30807"/>
        <dbReference type="ChEBI" id="CHEBI:57287"/>
        <dbReference type="ChEBI" id="CHEBI:57385"/>
    </reaction>
    <physiologicalReaction direction="left-to-right" evidence="23">
        <dbReference type="Rhea" id="RHEA:40120"/>
    </physiologicalReaction>
</comment>
<evidence type="ECO:0000256" key="19">
    <source>
        <dbReference type="ARBA" id="ARBA00047588"/>
    </source>
</evidence>
<dbReference type="Proteomes" id="UP000487268">
    <property type="component" value="Unassembled WGS sequence"/>
</dbReference>
<evidence type="ECO:0000256" key="12">
    <source>
        <dbReference type="ARBA" id="ARBA00023273"/>
    </source>
</evidence>
<comment type="catalytic activity">
    <reaction evidence="13">
        <text>(5Z,8Z,11Z,14Z)-eicosatetraenoyl-CoA + H2O = (5Z,8Z,11Z,14Z)-eicosatetraenoate + CoA + H(+)</text>
        <dbReference type="Rhea" id="RHEA:40151"/>
        <dbReference type="ChEBI" id="CHEBI:15377"/>
        <dbReference type="ChEBI" id="CHEBI:15378"/>
        <dbReference type="ChEBI" id="CHEBI:32395"/>
        <dbReference type="ChEBI" id="CHEBI:57287"/>
        <dbReference type="ChEBI" id="CHEBI:57368"/>
    </reaction>
    <physiologicalReaction direction="left-to-right" evidence="13">
        <dbReference type="Rhea" id="RHEA:40152"/>
    </physiologicalReaction>
</comment>
<dbReference type="InterPro" id="IPR029069">
    <property type="entry name" value="HotDog_dom_sf"/>
</dbReference>
<evidence type="ECO:0000256" key="22">
    <source>
        <dbReference type="ARBA" id="ARBA00048074"/>
    </source>
</evidence>
<evidence type="ECO:0000256" key="3">
    <source>
        <dbReference type="ARBA" id="ARBA00004632"/>
    </source>
</evidence>
<evidence type="ECO:0000313" key="27">
    <source>
        <dbReference type="Proteomes" id="UP000487268"/>
    </source>
</evidence>
<evidence type="ECO:0000256" key="20">
    <source>
        <dbReference type="ARBA" id="ARBA00047734"/>
    </source>
</evidence>
<evidence type="ECO:0000313" key="26">
    <source>
        <dbReference type="EMBL" id="MQY05699.1"/>
    </source>
</evidence>
<evidence type="ECO:0000256" key="7">
    <source>
        <dbReference type="ARBA" id="ARBA00022801"/>
    </source>
</evidence>
<evidence type="ECO:0000256" key="17">
    <source>
        <dbReference type="ARBA" id="ARBA00040123"/>
    </source>
</evidence>
<dbReference type="SUPFAM" id="SSF54637">
    <property type="entry name" value="Thioesterase/thiol ester dehydrase-isomerase"/>
    <property type="match status" value="1"/>
</dbReference>
<comment type="catalytic activity">
    <reaction evidence="20">
        <text>hexadecanoyl-CoA + H2O = hexadecanoate + CoA + H(+)</text>
        <dbReference type="Rhea" id="RHEA:16645"/>
        <dbReference type="ChEBI" id="CHEBI:7896"/>
        <dbReference type="ChEBI" id="CHEBI:15377"/>
        <dbReference type="ChEBI" id="CHEBI:15378"/>
        <dbReference type="ChEBI" id="CHEBI:57287"/>
        <dbReference type="ChEBI" id="CHEBI:57379"/>
        <dbReference type="EC" id="3.1.2.2"/>
    </reaction>
    <physiologicalReaction direction="left-to-right" evidence="20">
        <dbReference type="Rhea" id="RHEA:16646"/>
    </physiologicalReaction>
</comment>
<evidence type="ECO:0000256" key="13">
    <source>
        <dbReference type="ARBA" id="ARBA00035852"/>
    </source>
</evidence>
<dbReference type="OrthoDB" id="5505920at2"/>
<evidence type="ECO:0000256" key="4">
    <source>
        <dbReference type="ARBA" id="ARBA00022475"/>
    </source>
</evidence>
<dbReference type="Pfam" id="PF03061">
    <property type="entry name" value="4HBT"/>
    <property type="match status" value="1"/>
</dbReference>
<dbReference type="GO" id="GO:0016787">
    <property type="term" value="F:hydrolase activity"/>
    <property type="evidence" value="ECO:0007669"/>
    <property type="project" value="UniProtKB-KW"/>
</dbReference>
<evidence type="ECO:0000256" key="1">
    <source>
        <dbReference type="ARBA" id="ARBA00004170"/>
    </source>
</evidence>
<name>A0A7K0BX01_9ACTN</name>
<comment type="catalytic activity">
    <reaction evidence="19">
        <text>octanoyl-CoA + H2O = octanoate + CoA + H(+)</text>
        <dbReference type="Rhea" id="RHEA:30143"/>
        <dbReference type="ChEBI" id="CHEBI:15377"/>
        <dbReference type="ChEBI" id="CHEBI:15378"/>
        <dbReference type="ChEBI" id="CHEBI:25646"/>
        <dbReference type="ChEBI" id="CHEBI:57287"/>
        <dbReference type="ChEBI" id="CHEBI:57386"/>
    </reaction>
    <physiologicalReaction direction="left-to-right" evidence="19">
        <dbReference type="Rhea" id="RHEA:30144"/>
    </physiologicalReaction>
</comment>
<comment type="subcellular location">
    <subcellularLocation>
        <location evidence="3">Cell projection</location>
        <location evidence="3">Ruffle membrane</location>
    </subcellularLocation>
    <subcellularLocation>
        <location evidence="2">Cytoplasm</location>
    </subcellularLocation>
    <subcellularLocation>
        <location evidence="1">Membrane</location>
        <topology evidence="1">Peripheral membrane protein</topology>
    </subcellularLocation>
</comment>
<dbReference type="Gene3D" id="3.10.129.10">
    <property type="entry name" value="Hotdog Thioesterase"/>
    <property type="match status" value="1"/>
</dbReference>
<keyword evidence="6" id="KW-0053">Apoptosis</keyword>
<comment type="catalytic activity">
    <reaction evidence="21">
        <text>decanoyl-CoA + H2O = decanoate + CoA + H(+)</text>
        <dbReference type="Rhea" id="RHEA:40059"/>
        <dbReference type="ChEBI" id="CHEBI:15377"/>
        <dbReference type="ChEBI" id="CHEBI:15378"/>
        <dbReference type="ChEBI" id="CHEBI:27689"/>
        <dbReference type="ChEBI" id="CHEBI:57287"/>
        <dbReference type="ChEBI" id="CHEBI:61430"/>
    </reaction>
    <physiologicalReaction direction="left-to-right" evidence="21">
        <dbReference type="Rhea" id="RHEA:40060"/>
    </physiologicalReaction>
</comment>
<comment type="similarity">
    <text evidence="15">Belongs to the THEM4/THEM5 thioesterase family.</text>
</comment>
<dbReference type="InterPro" id="IPR006683">
    <property type="entry name" value="Thioestr_dom"/>
</dbReference>
<dbReference type="GO" id="GO:0016020">
    <property type="term" value="C:membrane"/>
    <property type="evidence" value="ECO:0007669"/>
    <property type="project" value="UniProtKB-SubCell"/>
</dbReference>
<keyword evidence="10" id="KW-0443">Lipid metabolism</keyword>
<evidence type="ECO:0000259" key="25">
    <source>
        <dbReference type="Pfam" id="PF03061"/>
    </source>
</evidence>
<dbReference type="InterPro" id="IPR052365">
    <property type="entry name" value="THEM4/THEM5_acyl-CoA_thioest"/>
</dbReference>
<keyword evidence="12" id="KW-0966">Cell projection</keyword>
<dbReference type="PANTHER" id="PTHR12418">
    <property type="entry name" value="ACYL-COENZYME A THIOESTERASE THEM4"/>
    <property type="match status" value="1"/>
</dbReference>
<keyword evidence="9" id="KW-0809">Transit peptide</keyword>
<dbReference type="EMBL" id="WEGH01000002">
    <property type="protein sequence ID" value="MQY05699.1"/>
    <property type="molecule type" value="Genomic_DNA"/>
</dbReference>
<organism evidence="26 27">
    <name type="scientific">Actinomadura macrotermitis</name>
    <dbReference type="NCBI Taxonomy" id="2585200"/>
    <lineage>
        <taxon>Bacteria</taxon>
        <taxon>Bacillati</taxon>
        <taxon>Actinomycetota</taxon>
        <taxon>Actinomycetes</taxon>
        <taxon>Streptosporangiales</taxon>
        <taxon>Thermomonosporaceae</taxon>
        <taxon>Actinomadura</taxon>
    </lineage>
</organism>
<evidence type="ECO:0000256" key="24">
    <source>
        <dbReference type="SAM" id="MobiDB-lite"/>
    </source>
</evidence>
<comment type="caution">
    <text evidence="26">The sequence shown here is derived from an EMBL/GenBank/DDBJ whole genome shotgun (WGS) entry which is preliminary data.</text>
</comment>
<evidence type="ECO:0000256" key="11">
    <source>
        <dbReference type="ARBA" id="ARBA00023136"/>
    </source>
</evidence>
<dbReference type="PANTHER" id="PTHR12418:SF19">
    <property type="entry name" value="ACYL-COENZYME A THIOESTERASE THEM4"/>
    <property type="match status" value="1"/>
</dbReference>
<evidence type="ECO:0000256" key="16">
    <source>
        <dbReference type="ARBA" id="ARBA00038848"/>
    </source>
</evidence>
<evidence type="ECO:0000256" key="8">
    <source>
        <dbReference type="ARBA" id="ARBA00022832"/>
    </source>
</evidence>
<keyword evidence="4" id="KW-1003">Cell membrane</keyword>
<comment type="catalytic activity">
    <reaction evidence="22">
        <text>dodecanoyl-CoA + H2O = dodecanoate + CoA + H(+)</text>
        <dbReference type="Rhea" id="RHEA:30135"/>
        <dbReference type="ChEBI" id="CHEBI:15377"/>
        <dbReference type="ChEBI" id="CHEBI:15378"/>
        <dbReference type="ChEBI" id="CHEBI:18262"/>
        <dbReference type="ChEBI" id="CHEBI:57287"/>
        <dbReference type="ChEBI" id="CHEBI:57375"/>
    </reaction>
    <physiologicalReaction direction="left-to-right" evidence="22">
        <dbReference type="Rhea" id="RHEA:30136"/>
    </physiologicalReaction>
</comment>
<accession>A0A7K0BX01</accession>
<evidence type="ECO:0000256" key="14">
    <source>
        <dbReference type="ARBA" id="ARBA00037002"/>
    </source>
</evidence>
<dbReference type="RefSeq" id="WP_153533876.1">
    <property type="nucleotide sequence ID" value="NZ_WEGH01000002.1"/>
</dbReference>
<evidence type="ECO:0000256" key="15">
    <source>
        <dbReference type="ARBA" id="ARBA00038456"/>
    </source>
</evidence>
<comment type="catalytic activity">
    <reaction evidence="14">
        <text>(9Z)-octadecenoyl-CoA + H2O = (9Z)-octadecenoate + CoA + H(+)</text>
        <dbReference type="Rhea" id="RHEA:40139"/>
        <dbReference type="ChEBI" id="CHEBI:15377"/>
        <dbReference type="ChEBI" id="CHEBI:15378"/>
        <dbReference type="ChEBI" id="CHEBI:30823"/>
        <dbReference type="ChEBI" id="CHEBI:57287"/>
        <dbReference type="ChEBI" id="CHEBI:57387"/>
    </reaction>
    <physiologicalReaction direction="left-to-right" evidence="14">
        <dbReference type="Rhea" id="RHEA:40140"/>
    </physiologicalReaction>
</comment>
<evidence type="ECO:0000256" key="18">
    <source>
        <dbReference type="ARBA" id="ARBA00043210"/>
    </source>
</evidence>
<protein>
    <recommendedName>
        <fullName evidence="17">Acyl-coenzyme A thioesterase THEM4</fullName>
        <ecNumber evidence="16">3.1.2.2</ecNumber>
    </recommendedName>
    <alternativeName>
        <fullName evidence="18">Thioesterase superfamily member 4</fullName>
    </alternativeName>
</protein>
<feature type="region of interest" description="Disordered" evidence="24">
    <location>
        <begin position="1"/>
        <end position="32"/>
    </location>
</feature>
<keyword evidence="8" id="KW-0276">Fatty acid metabolism</keyword>
<feature type="compositionally biased region" description="Polar residues" evidence="24">
    <location>
        <begin position="1"/>
        <end position="17"/>
    </location>
</feature>
<evidence type="ECO:0000256" key="10">
    <source>
        <dbReference type="ARBA" id="ARBA00023098"/>
    </source>
</evidence>
<keyword evidence="27" id="KW-1185">Reference proteome</keyword>
<dbReference type="AlphaFoldDB" id="A0A7K0BX01"/>
<evidence type="ECO:0000256" key="23">
    <source>
        <dbReference type="ARBA" id="ARBA00048180"/>
    </source>
</evidence>
<dbReference type="GO" id="GO:0006631">
    <property type="term" value="P:fatty acid metabolic process"/>
    <property type="evidence" value="ECO:0007669"/>
    <property type="project" value="UniProtKB-KW"/>
</dbReference>
<evidence type="ECO:0000256" key="5">
    <source>
        <dbReference type="ARBA" id="ARBA00022490"/>
    </source>
</evidence>
<dbReference type="CDD" id="cd03443">
    <property type="entry name" value="PaaI_thioesterase"/>
    <property type="match status" value="1"/>
</dbReference>
<gene>
    <name evidence="26" type="ORF">ACRB68_37760</name>
</gene>
<reference evidence="26 27" key="1">
    <citation type="submission" date="2019-10" db="EMBL/GenBank/DDBJ databases">
        <title>Actinomadura rubteroloni sp. nov. and Actinomadura macrotermitis sp. nov., isolated from the gut of fungus growing-termite Macrotermes natalensis.</title>
        <authorList>
            <person name="Benndorf R."/>
            <person name="Martin K."/>
            <person name="Kuefner M."/>
            <person name="De Beer W."/>
            <person name="Kaster A.-K."/>
            <person name="Vollmers J."/>
            <person name="Poulsen M."/>
            <person name="Beemelmanns C."/>
        </authorList>
    </citation>
    <scope>NUCLEOTIDE SEQUENCE [LARGE SCALE GENOMIC DNA]</scope>
    <source>
        <strain evidence="26 27">RB68</strain>
    </source>
</reference>
<dbReference type="GO" id="GO:0005737">
    <property type="term" value="C:cytoplasm"/>
    <property type="evidence" value="ECO:0007669"/>
    <property type="project" value="UniProtKB-SubCell"/>
</dbReference>
<keyword evidence="5" id="KW-0963">Cytoplasm</keyword>
<keyword evidence="7" id="KW-0378">Hydrolase</keyword>
<evidence type="ECO:0000256" key="6">
    <source>
        <dbReference type="ARBA" id="ARBA00022703"/>
    </source>
</evidence>
<evidence type="ECO:0000256" key="9">
    <source>
        <dbReference type="ARBA" id="ARBA00022946"/>
    </source>
</evidence>
<sequence>MTTPSVQRSGPASSRTTAPAGAAVPAPSGPDPRLTSAVMADYRGCFGCGEEAAGGLRLRRTGVDDGAVTAEFDVRAELQGAPGLAHGGVLATAMDEVLGTAAWLLGKRYVTGRLETDYLAPVPVGSTVHLRAWCTGVDGRKAYLEGEGRVGGPDGPVAVRAAALFVEVPEEHFTRERVKHGHSTKERAN</sequence>
<proteinExistence type="inferred from homology"/>